<sequence>MTSVACSGEDPEAAALELGTEPVRWRGETSLSQFLPTNDIQKHLELDTRLGTLQIYHQTSALQEHLRATRDLPASATVAEQVKVGNIPRQLALEVLDSLNSVLFPPFPESQYILQSLVSKRVFDEDVLHLDMHELRRRNEVEGEYRYLASRLRNLYNEIENPTPRGRFEQWFERRIAQSYFMMATIGGLIAAIILGILGLAVGIFQACVAWQQWKHPVDT</sequence>
<proteinExistence type="predicted"/>
<dbReference type="EMBL" id="MU857651">
    <property type="protein sequence ID" value="KAK4247610.1"/>
    <property type="molecule type" value="Genomic_DNA"/>
</dbReference>
<reference evidence="2" key="2">
    <citation type="submission" date="2023-05" db="EMBL/GenBank/DDBJ databases">
        <authorList>
            <consortium name="Lawrence Berkeley National Laboratory"/>
            <person name="Steindorff A."/>
            <person name="Hensen N."/>
            <person name="Bonometti L."/>
            <person name="Westerberg I."/>
            <person name="Brannstrom I.O."/>
            <person name="Guillou S."/>
            <person name="Cros-Aarteil S."/>
            <person name="Calhoun S."/>
            <person name="Haridas S."/>
            <person name="Kuo A."/>
            <person name="Mondo S."/>
            <person name="Pangilinan J."/>
            <person name="Riley R."/>
            <person name="Labutti K."/>
            <person name="Andreopoulos B."/>
            <person name="Lipzen A."/>
            <person name="Chen C."/>
            <person name="Yanf M."/>
            <person name="Daum C."/>
            <person name="Ng V."/>
            <person name="Clum A."/>
            <person name="Ohm R."/>
            <person name="Martin F."/>
            <person name="Silar P."/>
            <person name="Natvig D."/>
            <person name="Lalanne C."/>
            <person name="Gautier V."/>
            <person name="Ament-Velasquez S.L."/>
            <person name="Kruys A."/>
            <person name="Hutchinson M.I."/>
            <person name="Powell A.J."/>
            <person name="Barry K."/>
            <person name="Miller A.N."/>
            <person name="Grigoriev I.V."/>
            <person name="Debuchy R."/>
            <person name="Gladieux P."/>
            <person name="Thoren M.H."/>
            <person name="Johannesson H."/>
        </authorList>
    </citation>
    <scope>NUCLEOTIDE SEQUENCE</scope>
    <source>
        <strain evidence="2">CBS 359.72</strain>
    </source>
</reference>
<keyword evidence="3" id="KW-1185">Reference proteome</keyword>
<organism evidence="2 3">
    <name type="scientific">Corynascus novoguineensis</name>
    <dbReference type="NCBI Taxonomy" id="1126955"/>
    <lineage>
        <taxon>Eukaryota</taxon>
        <taxon>Fungi</taxon>
        <taxon>Dikarya</taxon>
        <taxon>Ascomycota</taxon>
        <taxon>Pezizomycotina</taxon>
        <taxon>Sordariomycetes</taxon>
        <taxon>Sordariomycetidae</taxon>
        <taxon>Sordariales</taxon>
        <taxon>Chaetomiaceae</taxon>
        <taxon>Corynascus</taxon>
    </lineage>
</organism>
<protein>
    <submittedName>
        <fullName evidence="2">Uncharacterized protein</fullName>
    </submittedName>
</protein>
<feature type="transmembrane region" description="Helical" evidence="1">
    <location>
        <begin position="180"/>
        <end position="205"/>
    </location>
</feature>
<evidence type="ECO:0000313" key="2">
    <source>
        <dbReference type="EMBL" id="KAK4247610.1"/>
    </source>
</evidence>
<evidence type="ECO:0000256" key="1">
    <source>
        <dbReference type="SAM" id="Phobius"/>
    </source>
</evidence>
<comment type="caution">
    <text evidence="2">The sequence shown here is derived from an EMBL/GenBank/DDBJ whole genome shotgun (WGS) entry which is preliminary data.</text>
</comment>
<evidence type="ECO:0000313" key="3">
    <source>
        <dbReference type="Proteomes" id="UP001303647"/>
    </source>
</evidence>
<gene>
    <name evidence="2" type="ORF">C7999DRAFT_32028</name>
</gene>
<name>A0AAN7HNS4_9PEZI</name>
<reference evidence="2" key="1">
    <citation type="journal article" date="2023" name="Mol. Phylogenet. Evol.">
        <title>Genome-scale phylogeny and comparative genomics of the fungal order Sordariales.</title>
        <authorList>
            <person name="Hensen N."/>
            <person name="Bonometti L."/>
            <person name="Westerberg I."/>
            <person name="Brannstrom I.O."/>
            <person name="Guillou S."/>
            <person name="Cros-Aarteil S."/>
            <person name="Calhoun S."/>
            <person name="Haridas S."/>
            <person name="Kuo A."/>
            <person name="Mondo S."/>
            <person name="Pangilinan J."/>
            <person name="Riley R."/>
            <person name="LaButti K."/>
            <person name="Andreopoulos B."/>
            <person name="Lipzen A."/>
            <person name="Chen C."/>
            <person name="Yan M."/>
            <person name="Daum C."/>
            <person name="Ng V."/>
            <person name="Clum A."/>
            <person name="Steindorff A."/>
            <person name="Ohm R.A."/>
            <person name="Martin F."/>
            <person name="Silar P."/>
            <person name="Natvig D.O."/>
            <person name="Lalanne C."/>
            <person name="Gautier V."/>
            <person name="Ament-Velasquez S.L."/>
            <person name="Kruys A."/>
            <person name="Hutchinson M.I."/>
            <person name="Powell A.J."/>
            <person name="Barry K."/>
            <person name="Miller A.N."/>
            <person name="Grigoriev I.V."/>
            <person name="Debuchy R."/>
            <person name="Gladieux P."/>
            <person name="Hiltunen Thoren M."/>
            <person name="Johannesson H."/>
        </authorList>
    </citation>
    <scope>NUCLEOTIDE SEQUENCE</scope>
    <source>
        <strain evidence="2">CBS 359.72</strain>
    </source>
</reference>
<keyword evidence="1" id="KW-0472">Membrane</keyword>
<keyword evidence="1" id="KW-1133">Transmembrane helix</keyword>
<dbReference type="AlphaFoldDB" id="A0AAN7HNS4"/>
<keyword evidence="1" id="KW-0812">Transmembrane</keyword>
<accession>A0AAN7HNS4</accession>
<dbReference type="Proteomes" id="UP001303647">
    <property type="component" value="Unassembled WGS sequence"/>
</dbReference>